<evidence type="ECO:0000256" key="6">
    <source>
        <dbReference type="SAM" id="Phobius"/>
    </source>
</evidence>
<evidence type="ECO:0000313" key="7">
    <source>
        <dbReference type="EMBL" id="HDX29982.1"/>
    </source>
</evidence>
<gene>
    <name evidence="7" type="ORF">ENQ20_00645</name>
</gene>
<evidence type="ECO:0000256" key="1">
    <source>
        <dbReference type="ARBA" id="ARBA00004141"/>
    </source>
</evidence>
<comment type="subcellular location">
    <subcellularLocation>
        <location evidence="1">Membrane</location>
        <topology evidence="1">Multi-pass membrane protein</topology>
    </subcellularLocation>
</comment>
<dbReference type="PANTHER" id="PTHR33802">
    <property type="entry name" value="SI:CH211-161H7.5-RELATED"/>
    <property type="match status" value="1"/>
</dbReference>
<keyword evidence="3 6" id="KW-0812">Transmembrane</keyword>
<feature type="transmembrane region" description="Helical" evidence="6">
    <location>
        <begin position="152"/>
        <end position="174"/>
    </location>
</feature>
<dbReference type="PANTHER" id="PTHR33802:SF1">
    <property type="entry name" value="XK-RELATED PROTEIN"/>
    <property type="match status" value="1"/>
</dbReference>
<dbReference type="AlphaFoldDB" id="A0A7C1JIE8"/>
<dbReference type="Pfam" id="PF03073">
    <property type="entry name" value="TspO_MBR"/>
    <property type="match status" value="1"/>
</dbReference>
<feature type="transmembrane region" description="Helical" evidence="6">
    <location>
        <begin position="186"/>
        <end position="205"/>
    </location>
</feature>
<dbReference type="EMBL" id="DSMG01000006">
    <property type="protein sequence ID" value="HDX29982.1"/>
    <property type="molecule type" value="Genomic_DNA"/>
</dbReference>
<dbReference type="Gene3D" id="1.20.1260.100">
    <property type="entry name" value="TspO/MBR protein"/>
    <property type="match status" value="1"/>
</dbReference>
<keyword evidence="4 6" id="KW-1133">Transmembrane helix</keyword>
<feature type="transmembrane region" description="Helical" evidence="6">
    <location>
        <begin position="16"/>
        <end position="37"/>
    </location>
</feature>
<feature type="transmembrane region" description="Helical" evidence="6">
    <location>
        <begin position="232"/>
        <end position="253"/>
    </location>
</feature>
<evidence type="ECO:0000256" key="3">
    <source>
        <dbReference type="ARBA" id="ARBA00022692"/>
    </source>
</evidence>
<comment type="caution">
    <text evidence="7">The sequence shown here is derived from an EMBL/GenBank/DDBJ whole genome shotgun (WGS) entry which is preliminary data.</text>
</comment>
<organism evidence="7">
    <name type="scientific">Caldilinea aerophila</name>
    <dbReference type="NCBI Taxonomy" id="133453"/>
    <lineage>
        <taxon>Bacteria</taxon>
        <taxon>Bacillati</taxon>
        <taxon>Chloroflexota</taxon>
        <taxon>Caldilineae</taxon>
        <taxon>Caldilineales</taxon>
        <taxon>Caldilineaceae</taxon>
        <taxon>Caldilinea</taxon>
    </lineage>
</organism>
<sequence length="264" mass="28330">MQKSEETGRSGQLDQILVIVATLVTLLINGLATTLPLNGQSTGEISDRFPSLFTPAGYVFSIWGVIYLGLIGYAVYQALPAQRANPRLHSIRWPYLASAAANSIWIFLWHYNQFAWSLLIMAALLASLIVIDRRLVSNRSAVSKTERWLVDIPFSIYLGWITVATVANVAIALLDLGWSGAPLSPVIWAVLMIGVAGALGIIFAWKERNIAYAAVLVWALVGIAVKQSASPFVAGGALVTAGLVALTAAAAWLQSRSAQANQPS</sequence>
<evidence type="ECO:0000256" key="2">
    <source>
        <dbReference type="ARBA" id="ARBA00007524"/>
    </source>
</evidence>
<proteinExistence type="inferred from homology"/>
<dbReference type="GO" id="GO:0016020">
    <property type="term" value="C:membrane"/>
    <property type="evidence" value="ECO:0007669"/>
    <property type="project" value="UniProtKB-SubCell"/>
</dbReference>
<comment type="similarity">
    <text evidence="2">Belongs to the TspO/BZRP family.</text>
</comment>
<feature type="transmembrane region" description="Helical" evidence="6">
    <location>
        <begin position="114"/>
        <end position="131"/>
    </location>
</feature>
<reference evidence="7" key="1">
    <citation type="journal article" date="2020" name="mSystems">
        <title>Genome- and Community-Level Interaction Insights into Carbon Utilization and Element Cycling Functions of Hydrothermarchaeota in Hydrothermal Sediment.</title>
        <authorList>
            <person name="Zhou Z."/>
            <person name="Liu Y."/>
            <person name="Xu W."/>
            <person name="Pan J."/>
            <person name="Luo Z.H."/>
            <person name="Li M."/>
        </authorList>
    </citation>
    <scope>NUCLEOTIDE SEQUENCE [LARGE SCALE GENOMIC DNA]</scope>
    <source>
        <strain evidence="7">SpSt-289</strain>
    </source>
</reference>
<feature type="transmembrane region" description="Helical" evidence="6">
    <location>
        <begin position="210"/>
        <end position="226"/>
    </location>
</feature>
<feature type="transmembrane region" description="Helical" evidence="6">
    <location>
        <begin position="91"/>
        <end position="108"/>
    </location>
</feature>
<accession>A0A7C1JIE8</accession>
<protein>
    <submittedName>
        <fullName evidence="7">Tryptophan-rich sensory protein</fullName>
    </submittedName>
</protein>
<evidence type="ECO:0000256" key="5">
    <source>
        <dbReference type="ARBA" id="ARBA00023136"/>
    </source>
</evidence>
<feature type="transmembrane region" description="Helical" evidence="6">
    <location>
        <begin position="57"/>
        <end position="79"/>
    </location>
</feature>
<dbReference type="InterPro" id="IPR038330">
    <property type="entry name" value="TspO/MBR-related_sf"/>
</dbReference>
<keyword evidence="5 6" id="KW-0472">Membrane</keyword>
<dbReference type="InterPro" id="IPR004307">
    <property type="entry name" value="TspO_MBR"/>
</dbReference>
<evidence type="ECO:0000256" key="4">
    <source>
        <dbReference type="ARBA" id="ARBA00022989"/>
    </source>
</evidence>
<name>A0A7C1JIE8_9CHLR</name>